<evidence type="ECO:0000313" key="1">
    <source>
        <dbReference type="EMBL" id="MFC3881271.1"/>
    </source>
</evidence>
<dbReference type="RefSeq" id="WP_377906610.1">
    <property type="nucleotide sequence ID" value="NZ_JBHRZS010000007.1"/>
</dbReference>
<evidence type="ECO:0008006" key="3">
    <source>
        <dbReference type="Google" id="ProtNLM"/>
    </source>
</evidence>
<proteinExistence type="predicted"/>
<name>A0ABV8AWF6_9BACT</name>
<reference evidence="2" key="1">
    <citation type="journal article" date="2019" name="Int. J. Syst. Evol. Microbiol.">
        <title>The Global Catalogue of Microorganisms (GCM) 10K type strain sequencing project: providing services to taxonomists for standard genome sequencing and annotation.</title>
        <authorList>
            <consortium name="The Broad Institute Genomics Platform"/>
            <consortium name="The Broad Institute Genome Sequencing Center for Infectious Disease"/>
            <person name="Wu L."/>
            <person name="Ma J."/>
        </authorList>
    </citation>
    <scope>NUCLEOTIDE SEQUENCE [LARGE SCALE GENOMIC DNA]</scope>
    <source>
        <strain evidence="2">CCUG 60523</strain>
    </source>
</reference>
<keyword evidence="2" id="KW-1185">Reference proteome</keyword>
<gene>
    <name evidence="1" type="ORF">ACFOSV_13850</name>
</gene>
<dbReference type="EMBL" id="JBHRZS010000007">
    <property type="protein sequence ID" value="MFC3881271.1"/>
    <property type="molecule type" value="Genomic_DNA"/>
</dbReference>
<protein>
    <recommendedName>
        <fullName evidence="3">Helix-turn-helix domain-containing protein</fullName>
    </recommendedName>
</protein>
<organism evidence="1 2">
    <name type="scientific">Algoriphagus namhaensis</name>
    <dbReference type="NCBI Taxonomy" id="915353"/>
    <lineage>
        <taxon>Bacteria</taxon>
        <taxon>Pseudomonadati</taxon>
        <taxon>Bacteroidota</taxon>
        <taxon>Cytophagia</taxon>
        <taxon>Cytophagales</taxon>
        <taxon>Cyclobacteriaceae</taxon>
        <taxon>Algoriphagus</taxon>
    </lineage>
</organism>
<sequence>MASTNNNPLHKRQGQYTKREYAKKLFDILYKKPLSRRMAATKMGFPDQTYMVTQLVYDWIEQGKAQVIGAIKCNRSGRFVGAITTNPDLFKAKNDNQLTLF</sequence>
<accession>A0ABV8AWF6</accession>
<dbReference type="Proteomes" id="UP001595805">
    <property type="component" value="Unassembled WGS sequence"/>
</dbReference>
<comment type="caution">
    <text evidence="1">The sequence shown here is derived from an EMBL/GenBank/DDBJ whole genome shotgun (WGS) entry which is preliminary data.</text>
</comment>
<evidence type="ECO:0000313" key="2">
    <source>
        <dbReference type="Proteomes" id="UP001595805"/>
    </source>
</evidence>